<dbReference type="Pfam" id="PF13183">
    <property type="entry name" value="Fer4_8"/>
    <property type="match status" value="1"/>
</dbReference>
<keyword evidence="4" id="KW-0479">Metal-binding</keyword>
<dbReference type="EMBL" id="JAFHKK010000003">
    <property type="protein sequence ID" value="MBN2963620.1"/>
    <property type="molecule type" value="Genomic_DNA"/>
</dbReference>
<accession>A0ABS2WPY0</accession>
<name>A0ABS2WPY0_9BACT</name>
<dbReference type="Gene3D" id="1.10.45.10">
    <property type="entry name" value="Vanillyl-alcohol Oxidase, Chain A, domain 4"/>
    <property type="match status" value="1"/>
</dbReference>
<evidence type="ECO:0000313" key="13">
    <source>
        <dbReference type="EMBL" id="MBN2963620.1"/>
    </source>
</evidence>
<comment type="similarity">
    <text evidence="2">Belongs to the FAD-binding oxidoreductase/transferase type 4 family.</text>
</comment>
<dbReference type="Pfam" id="PF01565">
    <property type="entry name" value="FAD_binding_4"/>
    <property type="match status" value="1"/>
</dbReference>
<evidence type="ECO:0000256" key="1">
    <source>
        <dbReference type="ARBA" id="ARBA00001974"/>
    </source>
</evidence>
<keyword evidence="3" id="KW-0285">Flavoprotein</keyword>
<evidence type="ECO:0000256" key="6">
    <source>
        <dbReference type="ARBA" id="ARBA00022946"/>
    </source>
</evidence>
<dbReference type="SUPFAM" id="SSF56176">
    <property type="entry name" value="FAD-binding/transporter-associated domain-like"/>
    <property type="match status" value="1"/>
</dbReference>
<dbReference type="InterPro" id="IPR009051">
    <property type="entry name" value="Helical_ferredxn"/>
</dbReference>
<evidence type="ECO:0000256" key="10">
    <source>
        <dbReference type="ARBA" id="ARBA00038897"/>
    </source>
</evidence>
<sequence>MTGPYRDFHASVSSVISQNRIFTDPLHTIAYGTDASFYRLVPKIVILAANASEVSLVLKEASKRNLPVVFRAAGTSLAGQAITDSILLMTSRDWKGIHVKENGTFVTMEPSVLGTSVNEKLLPYGKKIGPDPASIGSAMIGGIAANNASGMCCGTSDNSYKTLHTMQIIFHDGSELDTGCEESKKAFALSHPDLVEGVAALAKKTNENTALRDKINRKFKIKNTCGYGLNALVDFDDPYEIIQHLMIGSEGTLGFIKEITFKTVPEYKDKASALMIFKNIKDACDAIIVLKTQCRTRVENAEVDAAEIMDRAALRSVEGKDGMPPYLKDLSETATAVLVETRAVDDATLDKNIATILEKLQHIEPEIPLQFTKDVAEYTSFWKIRKGTFPAVGAVRETGTTVIIEDVAYPIESLADATLELQELFKKYGYNEAIIFGHALDGNLHFVFTQAFDTQEEIARYEAFMQEVAEQVATKYQGSLKAEHGTGRNMAPFVELEWGADAYALMKEIKALFDPNGLLNPGVILNDDPKAHLKDFKFMPATHPIVDKCIECGFCEPVCPSNVITLTPRQRIVANRHLSKLKSELDTQAYLDFKKAYQYDGIETCATCSLCSLSCPVGINTGNLTKELRSAQIGEFAQKTAGFIGSHFGATLGAMNVTLSAVKGVSSVLGENVMTGLGKGARKLTNNALPLWTASLTGGVSFKPQPQFRPDAPKVVYYSSCINRSLGNPKPQDEEASIHEITIGLLERAGYEVIIPKGVKELCCGQAFLSKGYVEEGKRKNKELEDVLRGASNNGAYPIVCDMTSCSKTARENFNGDIIMLDPIEFVLTHLKEKLTFTKIDEPVVIHAICSTRKMGLVDKFVEVANLCSTQVHVPSDVQCCGFAGDRGFNYPELNTSALRDLKANIPKGTRLAFSTNKTCEIGLSEHSGLAYRNILYLVDRCTR</sequence>
<dbReference type="SUPFAM" id="SSF46548">
    <property type="entry name" value="alpha-helical ferredoxin"/>
    <property type="match status" value="1"/>
</dbReference>
<dbReference type="InterPro" id="IPR006094">
    <property type="entry name" value="Oxid_FAD_bind_N"/>
</dbReference>
<evidence type="ECO:0000256" key="2">
    <source>
        <dbReference type="ARBA" id="ARBA00008000"/>
    </source>
</evidence>
<dbReference type="Gene3D" id="3.30.70.2740">
    <property type="match status" value="1"/>
</dbReference>
<evidence type="ECO:0000256" key="3">
    <source>
        <dbReference type="ARBA" id="ARBA00022630"/>
    </source>
</evidence>
<protein>
    <recommendedName>
        <fullName evidence="10">D-lactate dehydrogenase (cytochrome)</fullName>
        <ecNumber evidence="10">1.1.2.4</ecNumber>
    </recommendedName>
</protein>
<dbReference type="InterPro" id="IPR016164">
    <property type="entry name" value="FAD-linked_Oxase-like_C"/>
</dbReference>
<dbReference type="InterPro" id="IPR016167">
    <property type="entry name" value="FAD-bd_PCMH_sub1"/>
</dbReference>
<dbReference type="InterPro" id="IPR004017">
    <property type="entry name" value="Cys_rich_dom"/>
</dbReference>
<dbReference type="Pfam" id="PF02913">
    <property type="entry name" value="FAD-oxidase_C"/>
    <property type="match status" value="1"/>
</dbReference>
<dbReference type="InterPro" id="IPR004113">
    <property type="entry name" value="FAD-bd_oxidored_4_C"/>
</dbReference>
<keyword evidence="14" id="KW-1185">Reference proteome</keyword>
<reference evidence="13 14" key="1">
    <citation type="submission" date="2021-02" db="EMBL/GenBank/DDBJ databases">
        <title>Sulfurospirillum tamanensis sp. nov.</title>
        <authorList>
            <person name="Frolova A."/>
            <person name="Merkel A."/>
            <person name="Slobodkin A."/>
        </authorList>
    </citation>
    <scope>NUCLEOTIDE SEQUENCE [LARGE SCALE GENOMIC DNA]</scope>
    <source>
        <strain evidence="13 14">T05b</strain>
    </source>
</reference>
<evidence type="ECO:0000256" key="4">
    <source>
        <dbReference type="ARBA" id="ARBA00022723"/>
    </source>
</evidence>
<dbReference type="InterPro" id="IPR016171">
    <property type="entry name" value="Vanillyl_alc_oxidase_C-sub2"/>
</dbReference>
<dbReference type="PROSITE" id="PS51387">
    <property type="entry name" value="FAD_PCMH"/>
    <property type="match status" value="1"/>
</dbReference>
<evidence type="ECO:0000259" key="12">
    <source>
        <dbReference type="PROSITE" id="PS51387"/>
    </source>
</evidence>
<dbReference type="PANTHER" id="PTHR11748">
    <property type="entry name" value="D-LACTATE DEHYDROGENASE"/>
    <property type="match status" value="1"/>
</dbReference>
<feature type="domain" description="4Fe-4S ferredoxin-type" evidence="11">
    <location>
        <begin position="595"/>
        <end position="625"/>
    </location>
</feature>
<dbReference type="RefSeq" id="WP_205458057.1">
    <property type="nucleotide sequence ID" value="NZ_JAFHKK010000003.1"/>
</dbReference>
<gene>
    <name evidence="13" type="ORF">JWV37_02410</name>
</gene>
<keyword evidence="9" id="KW-0411">Iron-sulfur</keyword>
<dbReference type="Gene3D" id="1.10.1060.10">
    <property type="entry name" value="Alpha-helical ferredoxin"/>
    <property type="match status" value="1"/>
</dbReference>
<dbReference type="PROSITE" id="PS00198">
    <property type="entry name" value="4FE4S_FER_1"/>
    <property type="match status" value="2"/>
</dbReference>
<dbReference type="PANTHER" id="PTHR11748:SF111">
    <property type="entry name" value="D-LACTATE DEHYDROGENASE, MITOCHONDRIAL-RELATED"/>
    <property type="match status" value="1"/>
</dbReference>
<dbReference type="PROSITE" id="PS51379">
    <property type="entry name" value="4FE4S_FER_2"/>
    <property type="match status" value="2"/>
</dbReference>
<comment type="cofactor">
    <cofactor evidence="1">
        <name>FAD</name>
        <dbReference type="ChEBI" id="CHEBI:57692"/>
    </cofactor>
</comment>
<dbReference type="EC" id="1.1.2.4" evidence="10"/>
<evidence type="ECO:0000313" key="14">
    <source>
        <dbReference type="Proteomes" id="UP000703590"/>
    </source>
</evidence>
<reference evidence="13 14" key="3">
    <citation type="submission" date="2021-02" db="EMBL/GenBank/DDBJ databases">
        <authorList>
            <person name="Merkel A.Y."/>
        </authorList>
    </citation>
    <scope>NUCLEOTIDE SEQUENCE [LARGE SCALE GENOMIC DNA]</scope>
    <source>
        <strain evidence="13 14">T05b</strain>
    </source>
</reference>
<dbReference type="InterPro" id="IPR017900">
    <property type="entry name" value="4Fe4S_Fe_S_CS"/>
</dbReference>
<dbReference type="InterPro" id="IPR036318">
    <property type="entry name" value="FAD-bd_PCMH-like_sf"/>
</dbReference>
<organism evidence="13 14">
    <name type="scientific">Sulfurospirillum tamanense</name>
    <dbReference type="NCBI Taxonomy" id="2813362"/>
    <lineage>
        <taxon>Bacteria</taxon>
        <taxon>Pseudomonadati</taxon>
        <taxon>Campylobacterota</taxon>
        <taxon>Epsilonproteobacteria</taxon>
        <taxon>Campylobacterales</taxon>
        <taxon>Sulfurospirillaceae</taxon>
        <taxon>Sulfurospirillum</taxon>
    </lineage>
</organism>
<dbReference type="InterPro" id="IPR016169">
    <property type="entry name" value="FAD-bd_PCMH_sub2"/>
</dbReference>
<evidence type="ECO:0000259" key="11">
    <source>
        <dbReference type="PROSITE" id="PS51379"/>
    </source>
</evidence>
<comment type="caution">
    <text evidence="13">The sequence shown here is derived from an EMBL/GenBank/DDBJ whole genome shotgun (WGS) entry which is preliminary data.</text>
</comment>
<dbReference type="Gene3D" id="3.30.43.10">
    <property type="entry name" value="Uridine Diphospho-n-acetylenolpyruvylglucosamine Reductase, domain 2"/>
    <property type="match status" value="1"/>
</dbReference>
<dbReference type="Proteomes" id="UP000703590">
    <property type="component" value="Unassembled WGS sequence"/>
</dbReference>
<evidence type="ECO:0000256" key="9">
    <source>
        <dbReference type="ARBA" id="ARBA00023014"/>
    </source>
</evidence>
<keyword evidence="5" id="KW-0274">FAD</keyword>
<dbReference type="Pfam" id="PF02754">
    <property type="entry name" value="CCG"/>
    <property type="match status" value="1"/>
</dbReference>
<feature type="domain" description="FAD-binding PCMH-type" evidence="12">
    <location>
        <begin position="38"/>
        <end position="266"/>
    </location>
</feature>
<evidence type="ECO:0000256" key="8">
    <source>
        <dbReference type="ARBA" id="ARBA00023004"/>
    </source>
</evidence>
<keyword evidence="6" id="KW-0809">Transit peptide</keyword>
<evidence type="ECO:0000256" key="7">
    <source>
        <dbReference type="ARBA" id="ARBA00023002"/>
    </source>
</evidence>
<evidence type="ECO:0000256" key="5">
    <source>
        <dbReference type="ARBA" id="ARBA00022827"/>
    </source>
</evidence>
<reference evidence="14" key="2">
    <citation type="submission" date="2021-02" db="EMBL/GenBank/DDBJ databases">
        <title>Sulfurospirillum tamanensis sp. nov.</title>
        <authorList>
            <person name="Merkel A.Y."/>
        </authorList>
    </citation>
    <scope>NUCLEOTIDE SEQUENCE [LARGE SCALE GENOMIC DNA]</scope>
    <source>
        <strain evidence="14">T05b</strain>
    </source>
</reference>
<feature type="domain" description="4Fe-4S ferredoxin-type" evidence="11">
    <location>
        <begin position="538"/>
        <end position="569"/>
    </location>
</feature>
<keyword evidence="7" id="KW-0560">Oxidoreductase</keyword>
<dbReference type="Gene3D" id="3.30.465.10">
    <property type="match status" value="1"/>
</dbReference>
<dbReference type="InterPro" id="IPR017896">
    <property type="entry name" value="4Fe4S_Fe-S-bd"/>
</dbReference>
<proteinExistence type="inferred from homology"/>
<dbReference type="InterPro" id="IPR016166">
    <property type="entry name" value="FAD-bd_PCMH"/>
</dbReference>
<keyword evidence="8" id="KW-0408">Iron</keyword>
<dbReference type="SUPFAM" id="SSF55103">
    <property type="entry name" value="FAD-linked oxidases, C-terminal domain"/>
    <property type="match status" value="1"/>
</dbReference>